<dbReference type="GO" id="GO:0051764">
    <property type="term" value="P:actin crosslink formation"/>
    <property type="evidence" value="ECO:0007669"/>
    <property type="project" value="TreeGrafter"/>
</dbReference>
<feature type="domain" description="GAR" evidence="7">
    <location>
        <begin position="312"/>
        <end position="395"/>
    </location>
</feature>
<dbReference type="InterPro" id="IPR036534">
    <property type="entry name" value="GAR_dom_sf"/>
</dbReference>
<dbReference type="AlphaFoldDB" id="A0A226D9K1"/>
<evidence type="ECO:0000256" key="2">
    <source>
        <dbReference type="ARBA" id="ARBA00022490"/>
    </source>
</evidence>
<evidence type="ECO:0000256" key="5">
    <source>
        <dbReference type="SAM" id="MobiDB-lite"/>
    </source>
</evidence>
<evidence type="ECO:0000256" key="3">
    <source>
        <dbReference type="ARBA" id="ARBA00023212"/>
    </source>
</evidence>
<dbReference type="SMART" id="SM00243">
    <property type="entry name" value="GAS2"/>
    <property type="match status" value="1"/>
</dbReference>
<protein>
    <submittedName>
        <fullName evidence="8">Growth arrest-specific protein 2</fullName>
    </submittedName>
</protein>
<dbReference type="InterPro" id="IPR036872">
    <property type="entry name" value="CH_dom_sf"/>
</dbReference>
<dbReference type="OMA" id="GLHGCDY"/>
<dbReference type="CDD" id="cd21204">
    <property type="entry name" value="CH_GAS2-like"/>
    <property type="match status" value="1"/>
</dbReference>
<accession>A0A226D9K1</accession>
<feature type="region of interest" description="Disordered" evidence="5">
    <location>
        <begin position="235"/>
        <end position="279"/>
    </location>
</feature>
<dbReference type="InterPro" id="IPR003108">
    <property type="entry name" value="GAR_dom"/>
</dbReference>
<comment type="caution">
    <text evidence="8">The sequence shown here is derived from an EMBL/GenBank/DDBJ whole genome shotgun (WGS) entry which is preliminary data.</text>
</comment>
<feature type="region of interest" description="Disordered" evidence="5">
    <location>
        <begin position="295"/>
        <end position="319"/>
    </location>
</feature>
<dbReference type="SUPFAM" id="SSF143575">
    <property type="entry name" value="GAS2 domain-like"/>
    <property type="match status" value="1"/>
</dbReference>
<reference evidence="8 9" key="1">
    <citation type="submission" date="2015-12" db="EMBL/GenBank/DDBJ databases">
        <title>The genome of Folsomia candida.</title>
        <authorList>
            <person name="Faddeeva A."/>
            <person name="Derks M.F."/>
            <person name="Anvar Y."/>
            <person name="Smit S."/>
            <person name="Van Straalen N."/>
            <person name="Roelofs D."/>
        </authorList>
    </citation>
    <scope>NUCLEOTIDE SEQUENCE [LARGE SCALE GENOMIC DNA]</scope>
    <source>
        <strain evidence="8 9">VU population</strain>
        <tissue evidence="8">Whole body</tissue>
    </source>
</reference>
<dbReference type="GO" id="GO:0005884">
    <property type="term" value="C:actin filament"/>
    <property type="evidence" value="ECO:0007669"/>
    <property type="project" value="TreeGrafter"/>
</dbReference>
<dbReference type="Proteomes" id="UP000198287">
    <property type="component" value="Unassembled WGS sequence"/>
</dbReference>
<dbReference type="OrthoDB" id="206130at2759"/>
<dbReference type="GO" id="GO:0051015">
    <property type="term" value="F:actin filament binding"/>
    <property type="evidence" value="ECO:0007669"/>
    <property type="project" value="TreeGrafter"/>
</dbReference>
<evidence type="ECO:0000256" key="1">
    <source>
        <dbReference type="ARBA" id="ARBA00004245"/>
    </source>
</evidence>
<proteinExistence type="inferred from homology"/>
<feature type="compositionally biased region" description="Polar residues" evidence="5">
    <location>
        <begin position="235"/>
        <end position="257"/>
    </location>
</feature>
<comment type="similarity">
    <text evidence="4">Belongs to the GAS2 family.</text>
</comment>
<dbReference type="PANTHER" id="PTHR46756">
    <property type="entry name" value="TRANSGELIN"/>
    <property type="match status" value="1"/>
</dbReference>
<dbReference type="PANTHER" id="PTHR46756:SF13">
    <property type="entry name" value="GROWTH ARREST-SPECIFIC PROTEIN 2"/>
    <property type="match status" value="1"/>
</dbReference>
<dbReference type="GO" id="GO:0008017">
    <property type="term" value="F:microtubule binding"/>
    <property type="evidence" value="ECO:0007669"/>
    <property type="project" value="InterPro"/>
</dbReference>
<dbReference type="PROSITE" id="PS51460">
    <property type="entry name" value="GAR"/>
    <property type="match status" value="1"/>
</dbReference>
<dbReference type="Pfam" id="PF00307">
    <property type="entry name" value="CH"/>
    <property type="match status" value="1"/>
</dbReference>
<dbReference type="SUPFAM" id="SSF47576">
    <property type="entry name" value="Calponin-homology domain, CH-domain"/>
    <property type="match status" value="1"/>
</dbReference>
<dbReference type="EMBL" id="LNIX01000028">
    <property type="protein sequence ID" value="OXA41889.1"/>
    <property type="molecule type" value="Genomic_DNA"/>
</dbReference>
<comment type="subcellular location">
    <subcellularLocation>
        <location evidence="1">Cytoplasm</location>
        <location evidence="1">Cytoskeleton</location>
    </subcellularLocation>
</comment>
<keyword evidence="9" id="KW-1185">Reference proteome</keyword>
<dbReference type="Gene3D" id="3.30.920.20">
    <property type="entry name" value="Gas2-like domain"/>
    <property type="match status" value="1"/>
</dbReference>
<keyword evidence="3" id="KW-0206">Cytoskeleton</keyword>
<dbReference type="STRING" id="158441.A0A226D9K1"/>
<dbReference type="InterPro" id="IPR001715">
    <property type="entry name" value="CH_dom"/>
</dbReference>
<evidence type="ECO:0000256" key="4">
    <source>
        <dbReference type="ARBA" id="ARBA00038441"/>
    </source>
</evidence>
<organism evidence="8 9">
    <name type="scientific">Folsomia candida</name>
    <name type="common">Springtail</name>
    <dbReference type="NCBI Taxonomy" id="158441"/>
    <lineage>
        <taxon>Eukaryota</taxon>
        <taxon>Metazoa</taxon>
        <taxon>Ecdysozoa</taxon>
        <taxon>Arthropoda</taxon>
        <taxon>Hexapoda</taxon>
        <taxon>Collembola</taxon>
        <taxon>Entomobryomorpha</taxon>
        <taxon>Isotomoidea</taxon>
        <taxon>Isotomidae</taxon>
        <taxon>Proisotominae</taxon>
        <taxon>Folsomia</taxon>
    </lineage>
</organism>
<evidence type="ECO:0000259" key="6">
    <source>
        <dbReference type="PROSITE" id="PS50021"/>
    </source>
</evidence>
<sequence length="472" mass="52803">MDFLVRRRSFNLGHNNQKEVDLRLNLPECSPMLSRRRSVSPLMSPMGGQGSITSIFERNRQAPSFPQTEDEQLYLFHERILWNQERSLLPLAHDLSDWMSGILGVNICPANFTETLETGVVLCQLAKLIERKAGEVGDAKVRPRIIGRIRPNARPGSFFARDNVAIFLNFCRDLGVHNNLKFETNDLVNHGDIRSVLICLMEVGRLSVKYGIDPPALIAMEQEIDCESKDNDSIKISNGTLVNSQSDNQSQCDFGSETSDDNKENPHENPPLILATPNKTTSELGVQTDLSDSVDSGLLADDDLNNHADEESDEPTPTSELDVKINELTRISGQTCRCVEETRRNFKLRKLSEGKYLINGRTVFVRLLKGIHVMVRIGGGWETLEEFLVRNDPCRVSIRRASIVRRPSYYQGMNPPSNWTHCSTPTGWSKKDGGRPASSPPVMMLGTGLRPMSCCSTPQRSRHSSGQSLNLI</sequence>
<dbReference type="Pfam" id="PF02187">
    <property type="entry name" value="GAS2"/>
    <property type="match status" value="1"/>
</dbReference>
<dbReference type="PROSITE" id="PS50021">
    <property type="entry name" value="CH"/>
    <property type="match status" value="1"/>
</dbReference>
<keyword evidence="2" id="KW-0963">Cytoplasm</keyword>
<feature type="domain" description="Calponin-homology (CH)" evidence="6">
    <location>
        <begin position="89"/>
        <end position="208"/>
    </location>
</feature>
<evidence type="ECO:0000313" key="8">
    <source>
        <dbReference type="EMBL" id="OXA41889.1"/>
    </source>
</evidence>
<evidence type="ECO:0000313" key="9">
    <source>
        <dbReference type="Proteomes" id="UP000198287"/>
    </source>
</evidence>
<dbReference type="SMART" id="SM00033">
    <property type="entry name" value="CH"/>
    <property type="match status" value="1"/>
</dbReference>
<name>A0A226D9K1_FOLCA</name>
<evidence type="ECO:0000259" key="7">
    <source>
        <dbReference type="PROSITE" id="PS51460"/>
    </source>
</evidence>
<gene>
    <name evidence="8" type="ORF">Fcan01_23374</name>
</gene>
<dbReference type="GO" id="GO:0008093">
    <property type="term" value="F:cytoskeletal anchor activity"/>
    <property type="evidence" value="ECO:0007669"/>
    <property type="project" value="TreeGrafter"/>
</dbReference>
<dbReference type="Gene3D" id="1.10.418.10">
    <property type="entry name" value="Calponin-like domain"/>
    <property type="match status" value="1"/>
</dbReference>